<evidence type="ECO:0000256" key="1">
    <source>
        <dbReference type="ARBA" id="ARBA00007730"/>
    </source>
</evidence>
<gene>
    <name evidence="5" type="ORF">AWE51_23300</name>
</gene>
<comment type="similarity">
    <text evidence="1">Belongs to the aspartyl/asparaginyl beta-hydroxylase family.</text>
</comment>
<dbReference type="SUPFAM" id="SSF51197">
    <property type="entry name" value="Clavaminate synthase-like"/>
    <property type="match status" value="1"/>
</dbReference>
<dbReference type="EMBL" id="LQRT01000007">
    <property type="protein sequence ID" value="KZS41084.1"/>
    <property type="molecule type" value="Genomic_DNA"/>
</dbReference>
<dbReference type="Proteomes" id="UP000076715">
    <property type="component" value="Unassembled WGS sequence"/>
</dbReference>
<dbReference type="InterPro" id="IPR051821">
    <property type="entry name" value="Asp/Asn_beta-hydroxylase"/>
</dbReference>
<dbReference type="GO" id="GO:0016020">
    <property type="term" value="C:membrane"/>
    <property type="evidence" value="ECO:0007669"/>
    <property type="project" value="TreeGrafter"/>
</dbReference>
<accession>A0A162CRI1</accession>
<protein>
    <recommendedName>
        <fullName evidence="4">Aspartyl/asparaginy/proline hydroxylase domain-containing protein</fullName>
    </recommendedName>
</protein>
<keyword evidence="3" id="KW-0560">Oxidoreductase</keyword>
<dbReference type="RefSeq" id="WP_066312839.1">
    <property type="nucleotide sequence ID" value="NZ_LQRT01000007.1"/>
</dbReference>
<evidence type="ECO:0000313" key="6">
    <source>
        <dbReference type="Proteomes" id="UP000076715"/>
    </source>
</evidence>
<evidence type="ECO:0000256" key="2">
    <source>
        <dbReference type="ARBA" id="ARBA00022964"/>
    </source>
</evidence>
<dbReference type="Pfam" id="PF05118">
    <property type="entry name" value="Asp_Arg_Hydrox"/>
    <property type="match status" value="1"/>
</dbReference>
<dbReference type="InterPro" id="IPR027443">
    <property type="entry name" value="IPNS-like_sf"/>
</dbReference>
<name>A0A162CRI1_9FLAO</name>
<comment type="caution">
    <text evidence="5">The sequence shown here is derived from an EMBL/GenBank/DDBJ whole genome shotgun (WGS) entry which is preliminary data.</text>
</comment>
<evidence type="ECO:0000313" key="5">
    <source>
        <dbReference type="EMBL" id="KZS41084.1"/>
    </source>
</evidence>
<proteinExistence type="inferred from homology"/>
<dbReference type="PANTHER" id="PTHR46332">
    <property type="entry name" value="ASPARTATE BETA-HYDROXYLASE DOMAIN-CONTAINING PROTEIN 2"/>
    <property type="match status" value="1"/>
</dbReference>
<dbReference type="PANTHER" id="PTHR46332:SF5">
    <property type="entry name" value="ASPARTATE BETA-HYDROXYLASE DOMAIN CONTAINING 2"/>
    <property type="match status" value="1"/>
</dbReference>
<dbReference type="Gene3D" id="2.60.120.330">
    <property type="entry name" value="B-lactam Antibiotic, Isopenicillin N Synthase, Chain"/>
    <property type="match status" value="1"/>
</dbReference>
<dbReference type="OrthoDB" id="21665at2"/>
<sequence length="262" mass="30640">MKNQEIKLVDGGKKSSTFKDRFVSKIMKSYLGFVDRMIIKTVKNKVGETDIANYKELYALEKNWTTIRKELDLLLDQLDTVVYYEDVDKRYSRETGDEKTKKKDSWKIEQFYLYGHRIKRGFKRSPATGKLLEKIPGIQTALFSILQPKAHIKAHRGEYAGLLRCHLGLKVDSPEECKIRVNDDFFHWKEGEIFIFDHTNEHEAWNNSESIRVILIFDFVRKLPFPLSFLNKIGLKMLGKSNHIENAKKIFEHGPNQVLKSV</sequence>
<keyword evidence="6" id="KW-1185">Reference proteome</keyword>
<dbReference type="STRING" id="1642818.AWE51_23300"/>
<evidence type="ECO:0000259" key="4">
    <source>
        <dbReference type="Pfam" id="PF05118"/>
    </source>
</evidence>
<dbReference type="AlphaFoldDB" id="A0A162CRI1"/>
<organism evidence="5 6">
    <name type="scientific">Aquimarina aggregata</name>
    <dbReference type="NCBI Taxonomy" id="1642818"/>
    <lineage>
        <taxon>Bacteria</taxon>
        <taxon>Pseudomonadati</taxon>
        <taxon>Bacteroidota</taxon>
        <taxon>Flavobacteriia</taxon>
        <taxon>Flavobacteriales</taxon>
        <taxon>Flavobacteriaceae</taxon>
        <taxon>Aquimarina</taxon>
    </lineage>
</organism>
<evidence type="ECO:0000256" key="3">
    <source>
        <dbReference type="ARBA" id="ARBA00023002"/>
    </source>
</evidence>
<keyword evidence="2" id="KW-0223">Dioxygenase</keyword>
<reference evidence="5 6" key="1">
    <citation type="submission" date="2016-01" db="EMBL/GenBank/DDBJ databases">
        <title>The draft genome sequence of Aquimarina sp. RZW4-3-2.</title>
        <authorList>
            <person name="Wang Y."/>
        </authorList>
    </citation>
    <scope>NUCLEOTIDE SEQUENCE [LARGE SCALE GENOMIC DNA]</scope>
    <source>
        <strain evidence="5 6">RZW4-3-2</strain>
    </source>
</reference>
<dbReference type="InterPro" id="IPR007803">
    <property type="entry name" value="Asp/Arg/Pro-Hydrxlase"/>
</dbReference>
<dbReference type="GO" id="GO:0051213">
    <property type="term" value="F:dioxygenase activity"/>
    <property type="evidence" value="ECO:0007669"/>
    <property type="project" value="UniProtKB-KW"/>
</dbReference>
<feature type="domain" description="Aspartyl/asparaginy/proline hydroxylase" evidence="4">
    <location>
        <begin position="61"/>
        <end position="221"/>
    </location>
</feature>